<feature type="transmembrane region" description="Helical" evidence="8">
    <location>
        <begin position="2017"/>
        <end position="2038"/>
    </location>
</feature>
<evidence type="ECO:0000256" key="1">
    <source>
        <dbReference type="ARBA" id="ARBA00022543"/>
    </source>
</evidence>
<sequence>MSEHLSRSSSFSSVGSGANSVASDARSMAGGGGDVGANDLLEQNQTVQAAVFGVLYTLAKEKLDTSKRFAFARVVLDFLQCFILIVNPTYGWSIDTGAWYWKAIRWVHFSNPIISKGYHFFVSVLYVLAAALAVSIILCVWVGWCFKNDRFPYVWPIKMLRIVVATFFVVFYIGSLAIFMVALSCRWFDPDPKYKFHMRSFPDVKCLAMPHLAHGAVALGCSGVFCFIAFGMTVADFEMNPGSRRWLASPHARVEVRGLLVKTIMTVTGAVLSGLTRVQSVILCATSIFLFWSYVRWEPHFIEWINHVRAGLYGMVSWSGVLLVVLTFDPHRKEEKFRSKITTMMVAGLLPCFVTGFLISFVRLRWRVKHAIRAFRRIDPNKSRLKDIYRFPDPMEVEIVSRVCRKWTEDDVLDPDAIKLAETILKVGQAHFHDDVFLTITYSNFLIEVQNNYQSGVTQLQQAKKLEPSISDRFAIFVREQEHKQKAQSQSSGESAVDLVSYVEFQRNYRLLLRAHKSALYATRHFWKQLLHHDVSFTALARAFRQIEVSKTKADRTYKMVLDRYPSSVKLLRSYGRFLEEVKNDPWTAAKYYSEADKVEEQQENAANDAMLSDAVGEGDSSSMLAQVDEKNNAVAVINAVGIIQMANKPLMKLFGYKKGELEGKNVSILMPQPFSQRHNGYLRNYTTTGKAKIMDTVREVVAIHKDRFVFPVKIAVTKVSGTGADSLFMGVLKPMEDDPSTVHAWIMTQGTILCVDQRFSDWFGRGANELVGRPVNTLATEQDVLIKLLDLANASTEAEFQEGRVCSEQVHLLHKYTDPVACKLKVTLGGTDGQRIFVVHVKRVRNDQSNMMVTDHKGRIMYMNTDLATALGYTPKQAVKMDISQLMSHPYSMLHYKYMKEPPAKVPLQSCRNAATVVLLDSKKQSHPVKPHLSIREENDVITHVVNVEFSTWERGLDERRLALVVDETGLIQSVSETPMGVFGIKPASMVGHSIAEYVDVLSPLRGEIKEVIKKMQAVQTEKPGYSWRVGVHPPVDEAALASASAVAQAILAKNTRPALMGIDIKPPANEGELPTLTISLFKADMVTGVVLVDHNMVVLKPNCCVLHPTGLCFGVANQVMLKRKLSQFMDVPHNVHSEWLLSDHKVKGAMKTGTTGRKIGPTRMINGFHEDGQPLQLRMTAVAHENKRVNIKMNFGALWSGNTDVFLRTLAGEAGQARSLVRGLGAEPTAAVNQDPKTSRGGKRGSGAGAPNTSINAKGGVKWAGLAGEEKDGGGGDDKSVKGAGQGRKEAALPHSPSGDKEGRDGDGRGNNSDEGRKSDDGSLSDSAGSGSANGGDDGDDDKVKADALADPSAGVWGAAGGANGGWSNAVDDDQASGVSGSQVDGASVVSGSEAGGYQTDFKRGRRFKKLMKLLSSAKAKADLTRYHRHTYIVIVLLLLVHVICFALFLIFLQNQKKYVTEVDSCQDASTLGLDLAILARSVDNIYKNHTNPEWYTWNDLNGILEDMTDAIDLMEVNHQGLYLGFGALRHLGDSYELGAIWEGRTLNETFYIDTRNPYTISSLDSLWLMGNALIAAGREIVSNHIRIANATNNNFLLNRDWQYININGHGSITAGYRYSLNGMVLRTWDSVGRVNMLGIGLLVAEGCAVCGAAALYMWVLLKQVARQRYGLYSVFLVIPTGFLRALASKHVQVDGEDDNDSDSDAGDEGNANKERRTQDGGGNKDDKGDNGEKKGGDDDGKPIIVPGIKTKAVIVEMGEAAEAPQPLWRRTLRALSPANLLGLGSNTGLVDTGKRKLIRDNRDTMLLTVPFLLWGAVVIAIYTYSYLTLKQVAEPLVNLDVANRVKTKINRCVFAAQEVISQTDEAARAEWQNELLIRQADLEMFYDALLYGSDNLPEMAFSHTQGTLFSGAAPAEMFFRSKDRCYVVKDAERWCFPEGHMYHEVSSNALDPMIRRLIEESLLLGNDAASDITFNSSRFDYIWRVAYHNLMQGSWAANSIYTSAANANFGKVRMAHIILFVLSLLLAVFFLLAMFRPFIRRATIEARQVAELLSQLPPEMDVEGLVATAMMSRRKGDDDDETAVAQSRRSIDEKSKNSGRRGSVDGPRPSVDMPVGATGKKGRGEVEDDDASSMGSSMG</sequence>
<dbReference type="Gene3D" id="3.30.450.20">
    <property type="entry name" value="PAS domain"/>
    <property type="match status" value="2"/>
</dbReference>
<feature type="compositionally biased region" description="Low complexity" evidence="7">
    <location>
        <begin position="1324"/>
        <end position="1333"/>
    </location>
</feature>
<reference evidence="11" key="1">
    <citation type="journal article" date="2016" name="Nat. Commun.">
        <title>The Gonium pectorale genome demonstrates co-option of cell cycle regulation during the evolution of multicellularity.</title>
        <authorList>
            <person name="Hanschen E.R."/>
            <person name="Marriage T.N."/>
            <person name="Ferris P.J."/>
            <person name="Hamaji T."/>
            <person name="Toyoda A."/>
            <person name="Fujiyama A."/>
            <person name="Neme R."/>
            <person name="Noguchi H."/>
            <person name="Minakuchi Y."/>
            <person name="Suzuki M."/>
            <person name="Kawai-Toyooka H."/>
            <person name="Smith D.R."/>
            <person name="Sparks H."/>
            <person name="Anderson J."/>
            <person name="Bakaric R."/>
            <person name="Luria V."/>
            <person name="Karger A."/>
            <person name="Kirschner M.W."/>
            <person name="Durand P.M."/>
            <person name="Michod R.E."/>
            <person name="Nozaki H."/>
            <person name="Olson B.J."/>
        </authorList>
    </citation>
    <scope>NUCLEOTIDE SEQUENCE [LARGE SCALE GENOMIC DNA]</scope>
    <source>
        <strain evidence="11">NIES-2863</strain>
    </source>
</reference>
<dbReference type="EMBL" id="LSYV01000066">
    <property type="protein sequence ID" value="KXZ44582.1"/>
    <property type="molecule type" value="Genomic_DNA"/>
</dbReference>
<feature type="transmembrane region" description="Helical" evidence="8">
    <location>
        <begin position="1434"/>
        <end position="1455"/>
    </location>
</feature>
<feature type="compositionally biased region" description="Acidic residues" evidence="7">
    <location>
        <begin position="1697"/>
        <end position="1710"/>
    </location>
</feature>
<feature type="transmembrane region" description="Helical" evidence="8">
    <location>
        <begin position="162"/>
        <end position="183"/>
    </location>
</feature>
<keyword evidence="8" id="KW-1133">Transmembrane helix</keyword>
<dbReference type="SUPFAM" id="SSF55785">
    <property type="entry name" value="PYP-like sensor domain (PAS domain)"/>
    <property type="match status" value="1"/>
</dbReference>
<keyword evidence="1" id="KW-0157">Chromophore</keyword>
<evidence type="ECO:0000313" key="10">
    <source>
        <dbReference type="EMBL" id="KXZ44582.1"/>
    </source>
</evidence>
<evidence type="ECO:0000256" key="8">
    <source>
        <dbReference type="SAM" id="Phobius"/>
    </source>
</evidence>
<evidence type="ECO:0000256" key="3">
    <source>
        <dbReference type="ARBA" id="ARBA00022679"/>
    </source>
</evidence>
<feature type="compositionally biased region" description="Basic and acidic residues" evidence="7">
    <location>
        <begin position="1713"/>
        <end position="1744"/>
    </location>
</feature>
<keyword evidence="2" id="KW-0716">Sensory transduction</keyword>
<dbReference type="GO" id="GO:0009881">
    <property type="term" value="F:photoreceptor activity"/>
    <property type="evidence" value="ECO:0007669"/>
    <property type="project" value="UniProtKB-KW"/>
</dbReference>
<keyword evidence="1" id="KW-0675">Receptor</keyword>
<dbReference type="PROSITE" id="PS50112">
    <property type="entry name" value="PAS"/>
    <property type="match status" value="2"/>
</dbReference>
<feature type="region of interest" description="Disordered" evidence="7">
    <location>
        <begin position="2075"/>
        <end position="2142"/>
    </location>
</feature>
<keyword evidence="8" id="KW-0472">Membrane</keyword>
<dbReference type="CDD" id="cd00130">
    <property type="entry name" value="PAS"/>
    <property type="match status" value="2"/>
</dbReference>
<name>A0A150G3Y1_GONPE</name>
<keyword evidence="5" id="KW-0418">Kinase</keyword>
<keyword evidence="8" id="KW-0812">Transmembrane</keyword>
<feature type="compositionally biased region" description="Basic and acidic residues" evidence="7">
    <location>
        <begin position="1270"/>
        <end position="1323"/>
    </location>
</feature>
<dbReference type="GO" id="GO:0005524">
    <property type="term" value="F:ATP binding"/>
    <property type="evidence" value="ECO:0007669"/>
    <property type="project" value="UniProtKB-KW"/>
</dbReference>
<dbReference type="Pfam" id="PF13426">
    <property type="entry name" value="PAS_9"/>
    <property type="match status" value="2"/>
</dbReference>
<organism evidence="10 11">
    <name type="scientific">Gonium pectorale</name>
    <name type="common">Green alga</name>
    <dbReference type="NCBI Taxonomy" id="33097"/>
    <lineage>
        <taxon>Eukaryota</taxon>
        <taxon>Viridiplantae</taxon>
        <taxon>Chlorophyta</taxon>
        <taxon>core chlorophytes</taxon>
        <taxon>Chlorophyceae</taxon>
        <taxon>CS clade</taxon>
        <taxon>Chlamydomonadales</taxon>
        <taxon>Volvocaceae</taxon>
        <taxon>Gonium</taxon>
    </lineage>
</organism>
<evidence type="ECO:0000256" key="6">
    <source>
        <dbReference type="ARBA" id="ARBA00022840"/>
    </source>
</evidence>
<keyword evidence="1" id="KW-0600">Photoreceptor protein</keyword>
<dbReference type="InterPro" id="IPR057352">
    <property type="entry name" value="TPR_TmcB/C"/>
</dbReference>
<evidence type="ECO:0000259" key="9">
    <source>
        <dbReference type="PROSITE" id="PS50112"/>
    </source>
</evidence>
<feature type="region of interest" description="Disordered" evidence="7">
    <location>
        <begin position="1697"/>
        <end position="1747"/>
    </location>
</feature>
<dbReference type="Proteomes" id="UP000075714">
    <property type="component" value="Unassembled WGS sequence"/>
</dbReference>
<protein>
    <recommendedName>
        <fullName evidence="9">PAS domain-containing protein</fullName>
    </recommendedName>
</protein>
<dbReference type="OrthoDB" id="514414at2759"/>
<feature type="transmembrane region" description="Helical" evidence="8">
    <location>
        <begin position="312"/>
        <end position="329"/>
    </location>
</feature>
<feature type="transmembrane region" description="Helical" evidence="8">
    <location>
        <begin position="1807"/>
        <end position="1830"/>
    </location>
</feature>
<dbReference type="InterPro" id="IPR052994">
    <property type="entry name" value="Tiny_macrocysts_regulators"/>
</dbReference>
<dbReference type="SMART" id="SM00091">
    <property type="entry name" value="PAS"/>
    <property type="match status" value="3"/>
</dbReference>
<feature type="transmembrane region" description="Helical" evidence="8">
    <location>
        <begin position="217"/>
        <end position="238"/>
    </location>
</feature>
<feature type="region of interest" description="Disordered" evidence="7">
    <location>
        <begin position="1369"/>
        <end position="1388"/>
    </location>
</feature>
<feature type="transmembrane region" description="Helical" evidence="8">
    <location>
        <begin position="1639"/>
        <end position="1660"/>
    </location>
</feature>
<feature type="domain" description="PAS" evidence="9">
    <location>
        <begin position="852"/>
        <end position="891"/>
    </location>
</feature>
<evidence type="ECO:0000256" key="5">
    <source>
        <dbReference type="ARBA" id="ARBA00022777"/>
    </source>
</evidence>
<comment type="caution">
    <text evidence="10">The sequence shown here is derived from an EMBL/GenBank/DDBJ whole genome shotgun (WGS) entry which is preliminary data.</text>
</comment>
<keyword evidence="3" id="KW-0808">Transferase</keyword>
<dbReference type="GO" id="GO:0016301">
    <property type="term" value="F:kinase activity"/>
    <property type="evidence" value="ECO:0007669"/>
    <property type="project" value="UniProtKB-KW"/>
</dbReference>
<evidence type="ECO:0000256" key="2">
    <source>
        <dbReference type="ARBA" id="ARBA00022606"/>
    </source>
</evidence>
<accession>A0A150G3Y1</accession>
<feature type="transmembrane region" description="Helical" evidence="8">
    <location>
        <begin position="1672"/>
        <end position="1690"/>
    </location>
</feature>
<evidence type="ECO:0000313" key="11">
    <source>
        <dbReference type="Proteomes" id="UP000075714"/>
    </source>
</evidence>
<evidence type="ECO:0000256" key="4">
    <source>
        <dbReference type="ARBA" id="ARBA00022741"/>
    </source>
</evidence>
<dbReference type="PANTHER" id="PTHR31600:SF2">
    <property type="entry name" value="GAMETE ENRICHED GENE 10 PROTEIN-RELATED"/>
    <property type="match status" value="1"/>
</dbReference>
<feature type="transmembrane region" description="Helical" evidence="8">
    <location>
        <begin position="118"/>
        <end position="142"/>
    </location>
</feature>
<feature type="transmembrane region" description="Helical" evidence="8">
    <location>
        <begin position="70"/>
        <end position="90"/>
    </location>
</feature>
<dbReference type="NCBIfam" id="TIGR00229">
    <property type="entry name" value="sensory_box"/>
    <property type="match status" value="2"/>
</dbReference>
<feature type="transmembrane region" description="Helical" evidence="8">
    <location>
        <begin position="341"/>
        <end position="362"/>
    </location>
</feature>
<dbReference type="STRING" id="33097.A0A150G3Y1"/>
<dbReference type="InterPro" id="IPR035965">
    <property type="entry name" value="PAS-like_dom_sf"/>
</dbReference>
<dbReference type="PANTHER" id="PTHR31600">
    <property type="entry name" value="TINY MACROCYSTS PROTEIN B-RELATED"/>
    <property type="match status" value="1"/>
</dbReference>
<dbReference type="Pfam" id="PF25474">
    <property type="entry name" value="TPR_TmcB"/>
    <property type="match status" value="1"/>
</dbReference>
<dbReference type="FunFam" id="3.30.450.20:FF:000060">
    <property type="entry name" value="Sensor protein FixL"/>
    <property type="match status" value="1"/>
</dbReference>
<keyword evidence="11" id="KW-1185">Reference proteome</keyword>
<keyword evidence="6" id="KW-0067">ATP-binding</keyword>
<feature type="domain" description="PAS" evidence="9">
    <location>
        <begin position="620"/>
        <end position="673"/>
    </location>
</feature>
<evidence type="ECO:0000256" key="7">
    <source>
        <dbReference type="SAM" id="MobiDB-lite"/>
    </source>
</evidence>
<feature type="transmembrane region" description="Helical" evidence="8">
    <location>
        <begin position="259"/>
        <end position="292"/>
    </location>
</feature>
<proteinExistence type="predicted"/>
<keyword evidence="4" id="KW-0547">Nucleotide-binding</keyword>
<feature type="region of interest" description="Disordered" evidence="7">
    <location>
        <begin position="1228"/>
        <end position="1348"/>
    </location>
</feature>
<dbReference type="InterPro" id="IPR000014">
    <property type="entry name" value="PAS"/>
</dbReference>
<gene>
    <name evidence="10" type="ORF">GPECTOR_65g200</name>
</gene>